<dbReference type="SMART" id="SM00278">
    <property type="entry name" value="HhH1"/>
    <property type="match status" value="1"/>
</dbReference>
<keyword evidence="15" id="KW-0255">Endonuclease</keyword>
<keyword evidence="10 12" id="KW-0456">Lyase</keyword>
<gene>
    <name evidence="12" type="primary">nth</name>
    <name evidence="15" type="ORF">J3R75_003187</name>
</gene>
<keyword evidence="15" id="KW-0540">Nuclease</keyword>
<accession>A0AAE3VIK8</accession>
<dbReference type="RefSeq" id="WP_307263340.1">
    <property type="nucleotide sequence ID" value="NZ_JAUSVL010000001.1"/>
</dbReference>
<organism evidence="15 16">
    <name type="scientific">Oligosphaera ethanolica</name>
    <dbReference type="NCBI Taxonomy" id="760260"/>
    <lineage>
        <taxon>Bacteria</taxon>
        <taxon>Pseudomonadati</taxon>
        <taxon>Lentisphaerota</taxon>
        <taxon>Oligosphaeria</taxon>
        <taxon>Oligosphaerales</taxon>
        <taxon>Oligosphaeraceae</taxon>
        <taxon>Oligosphaera</taxon>
    </lineage>
</organism>
<evidence type="ECO:0000256" key="6">
    <source>
        <dbReference type="ARBA" id="ARBA00023004"/>
    </source>
</evidence>
<evidence type="ECO:0000256" key="9">
    <source>
        <dbReference type="ARBA" id="ARBA00023204"/>
    </source>
</evidence>
<dbReference type="SMART" id="SM00478">
    <property type="entry name" value="ENDO3c"/>
    <property type="match status" value="1"/>
</dbReference>
<dbReference type="PANTHER" id="PTHR10359:SF18">
    <property type="entry name" value="ENDONUCLEASE III"/>
    <property type="match status" value="1"/>
</dbReference>
<protein>
    <recommendedName>
        <fullName evidence="12">Endonuclease III</fullName>
        <ecNumber evidence="12">4.2.99.18</ecNumber>
    </recommendedName>
    <alternativeName>
        <fullName evidence="12">DNA-(apurinic or apyrimidinic site) lyase</fullName>
    </alternativeName>
</protein>
<dbReference type="FunFam" id="1.10.340.30:FF:000001">
    <property type="entry name" value="Endonuclease III"/>
    <property type="match status" value="1"/>
</dbReference>
<keyword evidence="3 12" id="KW-0479">Metal-binding</keyword>
<dbReference type="InterPro" id="IPR000445">
    <property type="entry name" value="HhH_motif"/>
</dbReference>
<feature type="binding site" evidence="12">
    <location>
        <position position="210"/>
    </location>
    <ligand>
        <name>[4Fe-4S] cluster</name>
        <dbReference type="ChEBI" id="CHEBI:49883"/>
    </ligand>
</feature>
<dbReference type="PIRSF" id="PIRSF001435">
    <property type="entry name" value="Nth"/>
    <property type="match status" value="1"/>
</dbReference>
<comment type="catalytic activity">
    <reaction evidence="12">
        <text>2'-deoxyribonucleotide-(2'-deoxyribose 5'-phosphate)-2'-deoxyribonucleotide-DNA = a 3'-end 2'-deoxyribonucleotide-(2,3-dehydro-2,3-deoxyribose 5'-phosphate)-DNA + a 5'-end 5'-phospho-2'-deoxyribonucleoside-DNA + H(+)</text>
        <dbReference type="Rhea" id="RHEA:66592"/>
        <dbReference type="Rhea" id="RHEA-COMP:13180"/>
        <dbReference type="Rhea" id="RHEA-COMP:16897"/>
        <dbReference type="Rhea" id="RHEA-COMP:17067"/>
        <dbReference type="ChEBI" id="CHEBI:15378"/>
        <dbReference type="ChEBI" id="CHEBI:136412"/>
        <dbReference type="ChEBI" id="CHEBI:157695"/>
        <dbReference type="ChEBI" id="CHEBI:167181"/>
        <dbReference type="EC" id="4.2.99.18"/>
    </reaction>
</comment>
<dbReference type="InterPro" id="IPR003265">
    <property type="entry name" value="HhH-GPD_domain"/>
</dbReference>
<keyword evidence="7 12" id="KW-0411">Iron-sulfur</keyword>
<keyword evidence="4 12" id="KW-0227">DNA damage</keyword>
<evidence type="ECO:0000256" key="12">
    <source>
        <dbReference type="HAMAP-Rule" id="MF_00942"/>
    </source>
</evidence>
<reference evidence="15" key="1">
    <citation type="submission" date="2023-07" db="EMBL/GenBank/DDBJ databases">
        <title>Genomic Encyclopedia of Type Strains, Phase IV (KMG-IV): sequencing the most valuable type-strain genomes for metagenomic binning, comparative biology and taxonomic classification.</title>
        <authorList>
            <person name="Goeker M."/>
        </authorList>
    </citation>
    <scope>NUCLEOTIDE SEQUENCE</scope>
    <source>
        <strain evidence="15">DSM 24202</strain>
    </source>
</reference>
<dbReference type="SUPFAM" id="SSF48150">
    <property type="entry name" value="DNA-glycosylase"/>
    <property type="match status" value="1"/>
</dbReference>
<dbReference type="Gene3D" id="1.10.340.30">
    <property type="entry name" value="Hypothetical protein, domain 2"/>
    <property type="match status" value="1"/>
</dbReference>
<dbReference type="Proteomes" id="UP001238163">
    <property type="component" value="Unassembled WGS sequence"/>
</dbReference>
<keyword evidence="11 12" id="KW-0326">Glycosidase</keyword>
<evidence type="ECO:0000256" key="3">
    <source>
        <dbReference type="ARBA" id="ARBA00022723"/>
    </source>
</evidence>
<comment type="cofactor">
    <cofactor evidence="12">
        <name>[4Fe-4S] cluster</name>
        <dbReference type="ChEBI" id="CHEBI:49883"/>
    </cofactor>
    <text evidence="12">Binds 1 [4Fe-4S] cluster.</text>
</comment>
<keyword evidence="2 12" id="KW-0004">4Fe-4S</keyword>
<proteinExistence type="inferred from homology"/>
<dbReference type="CDD" id="cd00056">
    <property type="entry name" value="ENDO3c"/>
    <property type="match status" value="1"/>
</dbReference>
<evidence type="ECO:0000259" key="13">
    <source>
        <dbReference type="SMART" id="SM00278"/>
    </source>
</evidence>
<dbReference type="GO" id="GO:0006285">
    <property type="term" value="P:base-excision repair, AP site formation"/>
    <property type="evidence" value="ECO:0007669"/>
    <property type="project" value="TreeGrafter"/>
</dbReference>
<dbReference type="EC" id="4.2.99.18" evidence="12"/>
<evidence type="ECO:0000256" key="7">
    <source>
        <dbReference type="ARBA" id="ARBA00023014"/>
    </source>
</evidence>
<dbReference type="InterPro" id="IPR011257">
    <property type="entry name" value="DNA_glycosylase"/>
</dbReference>
<dbReference type="FunFam" id="1.10.1670.10:FF:000001">
    <property type="entry name" value="Endonuclease III"/>
    <property type="match status" value="1"/>
</dbReference>
<comment type="function">
    <text evidence="12">DNA repair enzyme that has both DNA N-glycosylase activity and AP-lyase activity. The DNA N-glycosylase activity releases various damaged pyrimidines from DNA by cleaving the N-glycosidic bond, leaving an AP (apurinic/apyrimidinic) site. The AP-lyase activity cleaves the phosphodiester bond 3' to the AP site by a beta-elimination, leaving a 3'-terminal unsaturated sugar and a product with a terminal 5'-phosphate.</text>
</comment>
<dbReference type="GO" id="GO:0019104">
    <property type="term" value="F:DNA N-glycosylase activity"/>
    <property type="evidence" value="ECO:0007669"/>
    <property type="project" value="UniProtKB-UniRule"/>
</dbReference>
<dbReference type="Pfam" id="PF00730">
    <property type="entry name" value="HhH-GPD"/>
    <property type="match status" value="1"/>
</dbReference>
<feature type="binding site" evidence="12">
    <location>
        <position position="219"/>
    </location>
    <ligand>
        <name>[4Fe-4S] cluster</name>
        <dbReference type="ChEBI" id="CHEBI:49883"/>
    </ligand>
</feature>
<evidence type="ECO:0000256" key="1">
    <source>
        <dbReference type="ARBA" id="ARBA00008343"/>
    </source>
</evidence>
<evidence type="ECO:0000313" key="16">
    <source>
        <dbReference type="Proteomes" id="UP001238163"/>
    </source>
</evidence>
<feature type="binding site" evidence="12">
    <location>
        <position position="203"/>
    </location>
    <ligand>
        <name>[4Fe-4S] cluster</name>
        <dbReference type="ChEBI" id="CHEBI:49883"/>
    </ligand>
</feature>
<keyword evidence="5 12" id="KW-0378">Hydrolase</keyword>
<keyword evidence="6 12" id="KW-0408">Iron</keyword>
<evidence type="ECO:0000256" key="11">
    <source>
        <dbReference type="ARBA" id="ARBA00023295"/>
    </source>
</evidence>
<dbReference type="PANTHER" id="PTHR10359">
    <property type="entry name" value="A/G-SPECIFIC ADENINE GLYCOSYLASE/ENDONUCLEASE III"/>
    <property type="match status" value="1"/>
</dbReference>
<keyword evidence="8 12" id="KW-0238">DNA-binding</keyword>
<dbReference type="EMBL" id="JAUSVL010000001">
    <property type="protein sequence ID" value="MDQ0291080.1"/>
    <property type="molecule type" value="Genomic_DNA"/>
</dbReference>
<evidence type="ECO:0000256" key="2">
    <source>
        <dbReference type="ARBA" id="ARBA00022485"/>
    </source>
</evidence>
<dbReference type="InterPro" id="IPR023170">
    <property type="entry name" value="HhH_base_excis_C"/>
</dbReference>
<evidence type="ECO:0000256" key="10">
    <source>
        <dbReference type="ARBA" id="ARBA00023239"/>
    </source>
</evidence>
<keyword evidence="16" id="KW-1185">Reference proteome</keyword>
<dbReference type="GO" id="GO:0140078">
    <property type="term" value="F:class I DNA-(apurinic or apyrimidinic site) endonuclease activity"/>
    <property type="evidence" value="ECO:0007669"/>
    <property type="project" value="UniProtKB-EC"/>
</dbReference>
<dbReference type="InterPro" id="IPR003583">
    <property type="entry name" value="Hlx-hairpin-Hlx_DNA-bd_motif"/>
</dbReference>
<dbReference type="AlphaFoldDB" id="A0AAE3VIK8"/>
<feature type="binding site" evidence="12">
    <location>
        <position position="213"/>
    </location>
    <ligand>
        <name>[4Fe-4S] cluster</name>
        <dbReference type="ChEBI" id="CHEBI:49883"/>
    </ligand>
</feature>
<feature type="domain" description="HhH-GPD" evidence="14">
    <location>
        <begin position="54"/>
        <end position="201"/>
    </location>
</feature>
<keyword evidence="9 12" id="KW-0234">DNA repair</keyword>
<feature type="domain" description="Helix-hairpin-helix DNA-binding motif class 1" evidence="13">
    <location>
        <begin position="125"/>
        <end position="144"/>
    </location>
</feature>
<dbReference type="HAMAP" id="MF_00942">
    <property type="entry name" value="Nth"/>
    <property type="match status" value="1"/>
</dbReference>
<evidence type="ECO:0000259" key="14">
    <source>
        <dbReference type="SMART" id="SM00478"/>
    </source>
</evidence>
<dbReference type="NCBIfam" id="TIGR01083">
    <property type="entry name" value="nth"/>
    <property type="match status" value="1"/>
</dbReference>
<dbReference type="Gene3D" id="1.10.1670.10">
    <property type="entry name" value="Helix-hairpin-Helix base-excision DNA repair enzymes (C-terminal)"/>
    <property type="match status" value="1"/>
</dbReference>
<dbReference type="GO" id="GO:0051539">
    <property type="term" value="F:4 iron, 4 sulfur cluster binding"/>
    <property type="evidence" value="ECO:0007669"/>
    <property type="project" value="UniProtKB-UniRule"/>
</dbReference>
<dbReference type="GO" id="GO:0003677">
    <property type="term" value="F:DNA binding"/>
    <property type="evidence" value="ECO:0007669"/>
    <property type="project" value="UniProtKB-UniRule"/>
</dbReference>
<dbReference type="Pfam" id="PF00633">
    <property type="entry name" value="HHH"/>
    <property type="match status" value="1"/>
</dbReference>
<dbReference type="InterPro" id="IPR005759">
    <property type="entry name" value="Nth"/>
</dbReference>
<name>A0AAE3VIK8_9BACT</name>
<evidence type="ECO:0000256" key="4">
    <source>
        <dbReference type="ARBA" id="ARBA00022763"/>
    </source>
</evidence>
<dbReference type="PROSITE" id="PS01155">
    <property type="entry name" value="ENDONUCLEASE_III_2"/>
    <property type="match status" value="1"/>
</dbReference>
<evidence type="ECO:0000313" key="15">
    <source>
        <dbReference type="EMBL" id="MDQ0291080.1"/>
    </source>
</evidence>
<sequence>MSKSPSKSPRRESPPALLSDADVAAFFQTLSAHIVPKAELHFSTPLDLLIAVVLSAQCTDKAVNRVTTTLWQHCRTATDYLDWGQERLEVSCRSIGLFRAKAKAIVGICQQLLAHHGGDVPRSREELMALPGVGRKTANVVLNVAFGEPVLAVDTHIFRVANRCGLVKAATPEATELALLPRIPPEYLKDAHHYLLLHGRYTCKARTPECQTCPVTTLCRFFASR</sequence>
<dbReference type="GO" id="GO:0046872">
    <property type="term" value="F:metal ion binding"/>
    <property type="evidence" value="ECO:0007669"/>
    <property type="project" value="UniProtKB-KW"/>
</dbReference>
<evidence type="ECO:0000256" key="8">
    <source>
        <dbReference type="ARBA" id="ARBA00023125"/>
    </source>
</evidence>
<dbReference type="InterPro" id="IPR004036">
    <property type="entry name" value="Endonuclease-III-like_CS2"/>
</dbReference>
<comment type="caution">
    <text evidence="15">The sequence shown here is derived from an EMBL/GenBank/DDBJ whole genome shotgun (WGS) entry which is preliminary data.</text>
</comment>
<evidence type="ECO:0000256" key="5">
    <source>
        <dbReference type="ARBA" id="ARBA00022801"/>
    </source>
</evidence>
<comment type="similarity">
    <text evidence="1 12">Belongs to the Nth/MutY family.</text>
</comment>